<sequence>MLSSLDHIPHDVLHHIALLGATPGYAPPVDLCCLLATCRAIYEGLNIHTSPHVYAGIFKLKYDATVACSQRTDSSLASELVQRCRALRRCRHLDLSLPGLRQDLWTLLWMVVEGGSRVPLCEARLSTFIIELAQYYLREDVRPHGELKSLVIWLFCLGVSRDDISLQNPEVRSTLVALLRPFVSTSVPPFTSPPPSFAVVFDPLHPADEALMRYNLQICSPHLPPPASAAIILIFALKEAMVLQIPYHIPATRAIAMAQNRIGPTAEDYTAFQHAITPLFSDVRAPAARRPSGTTTTTLNSMPDPWISELLVPEHPTARDGAAHLVGSLSGVWEGAMMVSSVSTGNDPETFAPSDFLCRTPMQCELAEYFCFPPCTPLTLDGHAPSSESVVPRDLPSNFELSPETFAYEKFAGEDLEHQRSRPILDHVLTGHTLQEHEDAWAAGGFNFTGRVHDDGVIVLTRRPKNDDSEVSEKWTFEGRLRYGTTLVGTFRSSSDGLCGVHGIFSMSKRTAAALKR</sequence>
<gene>
    <name evidence="1" type="ORF">B0H16DRAFT_1371645</name>
</gene>
<comment type="caution">
    <text evidence="1">The sequence shown here is derived from an EMBL/GenBank/DDBJ whole genome shotgun (WGS) entry which is preliminary data.</text>
</comment>
<dbReference type="EMBL" id="JARKIB010000047">
    <property type="protein sequence ID" value="KAJ7756331.1"/>
    <property type="molecule type" value="Genomic_DNA"/>
</dbReference>
<keyword evidence="2" id="KW-1185">Reference proteome</keyword>
<protein>
    <submittedName>
        <fullName evidence="1">Uncharacterized protein</fullName>
    </submittedName>
</protein>
<organism evidence="1 2">
    <name type="scientific">Mycena metata</name>
    <dbReference type="NCBI Taxonomy" id="1033252"/>
    <lineage>
        <taxon>Eukaryota</taxon>
        <taxon>Fungi</taxon>
        <taxon>Dikarya</taxon>
        <taxon>Basidiomycota</taxon>
        <taxon>Agaricomycotina</taxon>
        <taxon>Agaricomycetes</taxon>
        <taxon>Agaricomycetidae</taxon>
        <taxon>Agaricales</taxon>
        <taxon>Marasmiineae</taxon>
        <taxon>Mycenaceae</taxon>
        <taxon>Mycena</taxon>
    </lineage>
</organism>
<reference evidence="1" key="1">
    <citation type="submission" date="2023-03" db="EMBL/GenBank/DDBJ databases">
        <title>Massive genome expansion in bonnet fungi (Mycena s.s.) driven by repeated elements and novel gene families across ecological guilds.</title>
        <authorList>
            <consortium name="Lawrence Berkeley National Laboratory"/>
            <person name="Harder C.B."/>
            <person name="Miyauchi S."/>
            <person name="Viragh M."/>
            <person name="Kuo A."/>
            <person name="Thoen E."/>
            <person name="Andreopoulos B."/>
            <person name="Lu D."/>
            <person name="Skrede I."/>
            <person name="Drula E."/>
            <person name="Henrissat B."/>
            <person name="Morin E."/>
            <person name="Kohler A."/>
            <person name="Barry K."/>
            <person name="LaButti K."/>
            <person name="Morin E."/>
            <person name="Salamov A."/>
            <person name="Lipzen A."/>
            <person name="Mereny Z."/>
            <person name="Hegedus B."/>
            <person name="Baldrian P."/>
            <person name="Stursova M."/>
            <person name="Weitz H."/>
            <person name="Taylor A."/>
            <person name="Grigoriev I.V."/>
            <person name="Nagy L.G."/>
            <person name="Martin F."/>
            <person name="Kauserud H."/>
        </authorList>
    </citation>
    <scope>NUCLEOTIDE SEQUENCE</scope>
    <source>
        <strain evidence="1">CBHHK182m</strain>
    </source>
</reference>
<dbReference type="Proteomes" id="UP001215598">
    <property type="component" value="Unassembled WGS sequence"/>
</dbReference>
<evidence type="ECO:0000313" key="1">
    <source>
        <dbReference type="EMBL" id="KAJ7756331.1"/>
    </source>
</evidence>
<proteinExistence type="predicted"/>
<name>A0AAD7J525_9AGAR</name>
<evidence type="ECO:0000313" key="2">
    <source>
        <dbReference type="Proteomes" id="UP001215598"/>
    </source>
</evidence>
<dbReference type="AlphaFoldDB" id="A0AAD7J525"/>
<accession>A0AAD7J525</accession>